<evidence type="ECO:0000313" key="1">
    <source>
        <dbReference type="EMBL" id="SLN48633.1"/>
    </source>
</evidence>
<name>A0A1Y5SZF8_9RHOB</name>
<reference evidence="1 2" key="1">
    <citation type="submission" date="2017-03" db="EMBL/GenBank/DDBJ databases">
        <authorList>
            <person name="Afonso C.L."/>
            <person name="Miller P.J."/>
            <person name="Scott M.A."/>
            <person name="Spackman E."/>
            <person name="Goraichik I."/>
            <person name="Dimitrov K.M."/>
            <person name="Suarez D.L."/>
            <person name="Swayne D.E."/>
        </authorList>
    </citation>
    <scope>NUCLEOTIDE SEQUENCE [LARGE SCALE GENOMIC DNA]</scope>
    <source>
        <strain evidence="1 2">CECT 8287</strain>
    </source>
</reference>
<protein>
    <submittedName>
        <fullName evidence="1">Uncharacterized protein</fullName>
    </submittedName>
</protein>
<dbReference type="Proteomes" id="UP000193827">
    <property type="component" value="Unassembled WGS sequence"/>
</dbReference>
<evidence type="ECO:0000313" key="2">
    <source>
        <dbReference type="Proteomes" id="UP000193827"/>
    </source>
</evidence>
<dbReference type="EMBL" id="FWFL01000006">
    <property type="protein sequence ID" value="SLN48633.1"/>
    <property type="molecule type" value="Genomic_DNA"/>
</dbReference>
<gene>
    <name evidence="1" type="ORF">PEL8287_02524</name>
</gene>
<organism evidence="1 2">
    <name type="scientific">Roseovarius litorisediminis</name>
    <dbReference type="NCBI Taxonomy" id="1312363"/>
    <lineage>
        <taxon>Bacteria</taxon>
        <taxon>Pseudomonadati</taxon>
        <taxon>Pseudomonadota</taxon>
        <taxon>Alphaproteobacteria</taxon>
        <taxon>Rhodobacterales</taxon>
        <taxon>Roseobacteraceae</taxon>
        <taxon>Roseovarius</taxon>
    </lineage>
</organism>
<proteinExistence type="predicted"/>
<dbReference type="AlphaFoldDB" id="A0A1Y5SZF8"/>
<dbReference type="SUPFAM" id="SSF51735">
    <property type="entry name" value="NAD(P)-binding Rossmann-fold domains"/>
    <property type="match status" value="1"/>
</dbReference>
<accession>A0A1Y5SZF8</accession>
<sequence>MTGRPGTVLVLGADGFIGCHLACGLRASR</sequence>
<keyword evidence="2" id="KW-1185">Reference proteome</keyword>
<dbReference type="InterPro" id="IPR036291">
    <property type="entry name" value="NAD(P)-bd_dom_sf"/>
</dbReference>